<evidence type="ECO:0000256" key="7">
    <source>
        <dbReference type="ARBA" id="ARBA00023136"/>
    </source>
</evidence>
<accession>A0A7W7MSR8</accession>
<dbReference type="Pfam" id="PF00975">
    <property type="entry name" value="Thioesterase"/>
    <property type="match status" value="1"/>
</dbReference>
<evidence type="ECO:0000256" key="2">
    <source>
        <dbReference type="ARBA" id="ARBA00004651"/>
    </source>
</evidence>
<feature type="domain" description="Major facilitator superfamily (MFS) profile" evidence="11">
    <location>
        <begin position="1317"/>
        <end position="1714"/>
    </location>
</feature>
<dbReference type="GO" id="GO:0005886">
    <property type="term" value="C:plasma membrane"/>
    <property type="evidence" value="ECO:0007669"/>
    <property type="project" value="UniProtKB-SubCell"/>
</dbReference>
<keyword evidence="6 9" id="KW-1133">Transmembrane helix</keyword>
<dbReference type="RefSeq" id="WP_184995982.1">
    <property type="nucleotide sequence ID" value="NZ_BOMK01000003.1"/>
</dbReference>
<evidence type="ECO:0000256" key="1">
    <source>
        <dbReference type="ARBA" id="ARBA00001957"/>
    </source>
</evidence>
<dbReference type="InterPro" id="IPR036259">
    <property type="entry name" value="MFS_trans_sf"/>
</dbReference>
<evidence type="ECO:0000256" key="4">
    <source>
        <dbReference type="ARBA" id="ARBA00022553"/>
    </source>
</evidence>
<evidence type="ECO:0000256" key="3">
    <source>
        <dbReference type="ARBA" id="ARBA00022450"/>
    </source>
</evidence>
<feature type="transmembrane region" description="Helical" evidence="9">
    <location>
        <begin position="1410"/>
        <end position="1431"/>
    </location>
</feature>
<dbReference type="InterPro" id="IPR001242">
    <property type="entry name" value="Condensation_dom"/>
</dbReference>
<dbReference type="CDD" id="cd06173">
    <property type="entry name" value="MFS_MefA_like"/>
    <property type="match status" value="1"/>
</dbReference>
<dbReference type="EMBL" id="JACHNH010000001">
    <property type="protein sequence ID" value="MBB4764839.1"/>
    <property type="molecule type" value="Genomic_DNA"/>
</dbReference>
<dbReference type="InterPro" id="IPR009081">
    <property type="entry name" value="PP-bd_ACP"/>
</dbReference>
<dbReference type="InterPro" id="IPR000873">
    <property type="entry name" value="AMP-dep_synth/lig_dom"/>
</dbReference>
<feature type="transmembrane region" description="Helical" evidence="9">
    <location>
        <begin position="1477"/>
        <end position="1495"/>
    </location>
</feature>
<dbReference type="PANTHER" id="PTHR45527">
    <property type="entry name" value="NONRIBOSOMAL PEPTIDE SYNTHETASE"/>
    <property type="match status" value="1"/>
</dbReference>
<dbReference type="Gene3D" id="3.30.559.10">
    <property type="entry name" value="Chloramphenicol acetyltransferase-like domain"/>
    <property type="match status" value="1"/>
</dbReference>
<feature type="transmembrane region" description="Helical" evidence="9">
    <location>
        <begin position="1560"/>
        <end position="1581"/>
    </location>
</feature>
<dbReference type="Pfam" id="PF13193">
    <property type="entry name" value="AMP-binding_C"/>
    <property type="match status" value="1"/>
</dbReference>
<dbReference type="InterPro" id="IPR001031">
    <property type="entry name" value="Thioesterase"/>
</dbReference>
<dbReference type="Gene3D" id="2.30.38.10">
    <property type="entry name" value="Luciferase, Domain 3"/>
    <property type="match status" value="1"/>
</dbReference>
<feature type="transmembrane region" description="Helical" evidence="9">
    <location>
        <begin position="1588"/>
        <end position="1607"/>
    </location>
</feature>
<feature type="transmembrane region" description="Helical" evidence="9">
    <location>
        <begin position="1382"/>
        <end position="1404"/>
    </location>
</feature>
<evidence type="ECO:0000313" key="12">
    <source>
        <dbReference type="EMBL" id="MBB4764839.1"/>
    </source>
</evidence>
<comment type="cofactor">
    <cofactor evidence="1">
        <name>pantetheine 4'-phosphate</name>
        <dbReference type="ChEBI" id="CHEBI:47942"/>
    </cofactor>
</comment>
<dbReference type="InterPro" id="IPR023213">
    <property type="entry name" value="CAT-like_dom_sf"/>
</dbReference>
<dbReference type="GO" id="GO:0009239">
    <property type="term" value="P:enterobactin biosynthetic process"/>
    <property type="evidence" value="ECO:0007669"/>
    <property type="project" value="TreeGrafter"/>
</dbReference>
<dbReference type="GO" id="GO:0047527">
    <property type="term" value="F:2,3-dihydroxybenzoate-serine ligase activity"/>
    <property type="evidence" value="ECO:0007669"/>
    <property type="project" value="TreeGrafter"/>
</dbReference>
<evidence type="ECO:0000259" key="10">
    <source>
        <dbReference type="PROSITE" id="PS50075"/>
    </source>
</evidence>
<dbReference type="SUPFAM" id="SSF56801">
    <property type="entry name" value="Acetyl-CoA synthetase-like"/>
    <property type="match status" value="1"/>
</dbReference>
<evidence type="ECO:0000259" key="11">
    <source>
        <dbReference type="PROSITE" id="PS50850"/>
    </source>
</evidence>
<sequence>MTAAAVQERLARLSPAQRTKLRRLIGTEGIARADRSAGRVPMSFAQRRFHFLQSVAPDSAAYHVVEAVRLTGALDERRVRAALATVVARHEVLRSTCAGDDELLVADEGPALEYAAVTDFERIAARPFRLEDEFPLRAVLASLPDGGHALLFVIHHIAADAWSSRLLVREFLDAYARPGSLADLPIQYADFAAWERRQSYPDQLAYWRKRLAGAPPVLELPLDRPRPAVRDHRGAEVSFALDGERVRAAAREAGVTPFALLLTAFAHVLHRHCATEDVVVGVPVAGRDRPEVEHLIGCFVNTLVLRLDVGPAPTCRRLVSRVHESALDAYDHQDVPFDRLVAELGPRRDLSAGQLVQVMFNYYTATGRDVTVPGLTVEPLPVGRSSARFDLSCMVVETDGDLRCTLTYATDLLSREAVDRLGRHLVETVDTLAGDLDAPTAALPPMPSADRALVRRAATFTEAAPDRPPLLARFEAHAAATPSAAAVRCRDDVVGYGDLNTRANRLARYLIGAGVGAGDLVALLLERSVDCVVAMLAVQKAGAAYLPLDPTAPAGHVVRVLAESGSRLLLTHAEVDLSEVAAQLPAEIELAVLEELPLAGQPAGDPRLAVAADDPMYVIYTSGSTGRPKGVVVEHRNFTNYLTGILGLLAVEDGSSFALVSTLAADLGLTNLYGALATGGLVHVLPYEWAVDPDRLAGYFREHRIDVLKLVPSHLKAIQDAGLLADVVPVRHLMLAGEACPWDLVDAVRQVRPDCTVWNTYGPSETTVAVLANRVPARRPAPGDTVVSLGSPIPHVGAVVVDARLRPVPVGAAGELLISGAGVARGYLSVDDPRFTQDPFSAAESARAYRSGDRVRLRPDGEFEFLGRLDRQVKIRGYRVEPGHVEAVLRGHPDVADAAVVVRQDRLVAYYVGEATAPLYEYARGKLPPYLVPSQFVHLDRLPLTPNGKLDQRALPEPVSRPAGTGTATPARDPDDRRIAAIWCELLELDEVGIDDDFFALGGDSFTAMRMAREVGDGLRVAAVFQHPTIRELSDLLRRPAAADALLYRLPGARSAAVTRATIVAVPFGGGNASAFRELAAALPAGFPLYALDPPGHDFGRPESPLQPWDDLAGRCVAEIRASITGPVIVYGHCLGAALALEIARRLEAGGGEVAGVVFGGAFPAPRLPGRLFDLWARLLPSDRWRSDRLYRDTLRGIGGLTEDLEPAEQAYILRALRHDNRQAEQFYTRQFHRPDPAPTLRALVVVGERDRLTEFHEERYHEWDTHCASTALAVIPDAGHFFLKHQAGRLATAITSWFEGYEPVAVEKKAEARLRGFALVTLGQLVSMIGTRALAFGLGVWVYLATGSATQFSVILVFGLLPALLVLPFAGAAADRWNRRLVMIIGDLVALAGSGLCLALFATGSLHVWHLYIAAGLSAIAAAFQQPAYLAATTQLVPKRYLGRTNGITQALVAVSQATGPLLGGVLIVAVGLRGLLIVDLATVVVSLATLAVVRFPDLLFRQREESIWREIAGGVRYMARRPSFVAMIGYFLAYNLMLGFAIALTTPLALSFMSAGTLAAASTAGAIGGIAGGVAMALWGGFARRATGMIGFVLLTGAGMILVGLRPSAPLLGAGLAAIAASLALLNGHWQTMIQTKVGMELQGRVLASNRLVANLTEPLGYLCAGWLADRLLEPAMRAGGPLSSSAGAVLGVGPGRGMALLVVLLGLAQIALGVAGLRWRTLHHMEDVLPDAIPGAVVTWDRDELQREADRVQGIQ</sequence>
<reference evidence="12 13" key="1">
    <citation type="submission" date="2020-08" db="EMBL/GenBank/DDBJ databases">
        <title>Sequencing the genomes of 1000 actinobacteria strains.</title>
        <authorList>
            <person name="Klenk H.-P."/>
        </authorList>
    </citation>
    <scope>NUCLEOTIDE SEQUENCE [LARGE SCALE GENOMIC DNA]</scope>
    <source>
        <strain evidence="12 13">DSM 43149</strain>
    </source>
</reference>
<name>A0A7W7MSR8_9ACTN</name>
<dbReference type="Pfam" id="PF07690">
    <property type="entry name" value="MFS_1"/>
    <property type="match status" value="1"/>
</dbReference>
<keyword evidence="13" id="KW-1185">Reference proteome</keyword>
<dbReference type="InterPro" id="IPR020806">
    <property type="entry name" value="PKS_PP-bd"/>
</dbReference>
<dbReference type="Gene3D" id="3.40.50.1820">
    <property type="entry name" value="alpha/beta hydrolase"/>
    <property type="match status" value="1"/>
</dbReference>
<feature type="region of interest" description="Disordered" evidence="8">
    <location>
        <begin position="947"/>
        <end position="973"/>
    </location>
</feature>
<dbReference type="GO" id="GO:0022857">
    <property type="term" value="F:transmembrane transporter activity"/>
    <property type="evidence" value="ECO:0007669"/>
    <property type="project" value="InterPro"/>
</dbReference>
<evidence type="ECO:0000256" key="9">
    <source>
        <dbReference type="SAM" id="Phobius"/>
    </source>
</evidence>
<dbReference type="FunFam" id="3.40.50.980:FF:000001">
    <property type="entry name" value="Non-ribosomal peptide synthetase"/>
    <property type="match status" value="1"/>
</dbReference>
<feature type="transmembrane region" description="Helical" evidence="9">
    <location>
        <begin position="1351"/>
        <end position="1375"/>
    </location>
</feature>
<dbReference type="Gene3D" id="3.40.50.980">
    <property type="match status" value="2"/>
</dbReference>
<evidence type="ECO:0000256" key="6">
    <source>
        <dbReference type="ARBA" id="ARBA00022989"/>
    </source>
</evidence>
<feature type="transmembrane region" description="Helical" evidence="9">
    <location>
        <begin position="1701"/>
        <end position="1720"/>
    </location>
</feature>
<dbReference type="Proteomes" id="UP000578112">
    <property type="component" value="Unassembled WGS sequence"/>
</dbReference>
<proteinExistence type="predicted"/>
<organism evidence="12 13">
    <name type="scientific">Actinoplanes digitatis</name>
    <dbReference type="NCBI Taxonomy" id="1868"/>
    <lineage>
        <taxon>Bacteria</taxon>
        <taxon>Bacillati</taxon>
        <taxon>Actinomycetota</taxon>
        <taxon>Actinomycetes</taxon>
        <taxon>Micromonosporales</taxon>
        <taxon>Micromonosporaceae</taxon>
        <taxon>Actinoplanes</taxon>
    </lineage>
</organism>
<dbReference type="GO" id="GO:0008610">
    <property type="term" value="P:lipid biosynthetic process"/>
    <property type="evidence" value="ECO:0007669"/>
    <property type="project" value="UniProtKB-ARBA"/>
</dbReference>
<dbReference type="Pfam" id="PF00501">
    <property type="entry name" value="AMP-binding"/>
    <property type="match status" value="1"/>
</dbReference>
<dbReference type="InterPro" id="IPR011701">
    <property type="entry name" value="MFS"/>
</dbReference>
<dbReference type="Pfam" id="PF00668">
    <property type="entry name" value="Condensation"/>
    <property type="match status" value="1"/>
</dbReference>
<evidence type="ECO:0000256" key="8">
    <source>
        <dbReference type="SAM" id="MobiDB-lite"/>
    </source>
</evidence>
<dbReference type="InterPro" id="IPR020846">
    <property type="entry name" value="MFS_dom"/>
</dbReference>
<dbReference type="PROSITE" id="PS50075">
    <property type="entry name" value="CARRIER"/>
    <property type="match status" value="1"/>
</dbReference>
<feature type="domain" description="Carrier" evidence="10">
    <location>
        <begin position="970"/>
        <end position="1051"/>
    </location>
</feature>
<comment type="caution">
    <text evidence="12">The sequence shown here is derived from an EMBL/GenBank/DDBJ whole genome shotgun (WGS) entry which is preliminary data.</text>
</comment>
<dbReference type="Gene3D" id="1.20.1250.20">
    <property type="entry name" value="MFS general substrate transporter like domains"/>
    <property type="match status" value="1"/>
</dbReference>
<dbReference type="NCBIfam" id="TIGR01733">
    <property type="entry name" value="AA-adenyl-dom"/>
    <property type="match status" value="1"/>
</dbReference>
<dbReference type="InterPro" id="IPR010071">
    <property type="entry name" value="AA_adenyl_dom"/>
</dbReference>
<dbReference type="InterPro" id="IPR036736">
    <property type="entry name" value="ACP-like_sf"/>
</dbReference>
<dbReference type="GO" id="GO:0031177">
    <property type="term" value="F:phosphopantetheine binding"/>
    <property type="evidence" value="ECO:0007669"/>
    <property type="project" value="InterPro"/>
</dbReference>
<dbReference type="GO" id="GO:0009366">
    <property type="term" value="C:enterobactin synthetase complex"/>
    <property type="evidence" value="ECO:0007669"/>
    <property type="project" value="TreeGrafter"/>
</dbReference>
<evidence type="ECO:0000313" key="13">
    <source>
        <dbReference type="Proteomes" id="UP000578112"/>
    </source>
</evidence>
<comment type="subcellular location">
    <subcellularLocation>
        <location evidence="2">Cell membrane</location>
        <topology evidence="2">Multi-pass membrane protein</topology>
    </subcellularLocation>
</comment>
<dbReference type="Pfam" id="PF00550">
    <property type="entry name" value="PP-binding"/>
    <property type="match status" value="1"/>
</dbReference>
<dbReference type="Gene3D" id="3.30.300.30">
    <property type="match status" value="1"/>
</dbReference>
<keyword evidence="5 9" id="KW-0812">Transmembrane</keyword>
<dbReference type="PROSITE" id="PS00455">
    <property type="entry name" value="AMP_BINDING"/>
    <property type="match status" value="1"/>
</dbReference>
<feature type="transmembrane region" description="Helical" evidence="9">
    <location>
        <begin position="1452"/>
        <end position="1471"/>
    </location>
</feature>
<dbReference type="Gene3D" id="3.30.559.30">
    <property type="entry name" value="Nonribosomal peptide synthetase, condensation domain"/>
    <property type="match status" value="1"/>
</dbReference>
<dbReference type="InterPro" id="IPR029058">
    <property type="entry name" value="AB_hydrolase_fold"/>
</dbReference>
<dbReference type="SMART" id="SM00823">
    <property type="entry name" value="PKS_PP"/>
    <property type="match status" value="1"/>
</dbReference>
<dbReference type="InterPro" id="IPR020845">
    <property type="entry name" value="AMP-binding_CS"/>
</dbReference>
<keyword evidence="3" id="KW-0596">Phosphopantetheine</keyword>
<dbReference type="SUPFAM" id="SSF103473">
    <property type="entry name" value="MFS general substrate transporter"/>
    <property type="match status" value="1"/>
</dbReference>
<dbReference type="SUPFAM" id="SSF53474">
    <property type="entry name" value="alpha/beta-Hydrolases"/>
    <property type="match status" value="1"/>
</dbReference>
<evidence type="ECO:0000256" key="5">
    <source>
        <dbReference type="ARBA" id="ARBA00022692"/>
    </source>
</evidence>
<feature type="transmembrane region" description="Helical" evidence="9">
    <location>
        <begin position="1653"/>
        <end position="1671"/>
    </location>
</feature>
<dbReference type="PROSITE" id="PS50850">
    <property type="entry name" value="MFS"/>
    <property type="match status" value="1"/>
</dbReference>
<dbReference type="GO" id="GO:0005829">
    <property type="term" value="C:cytosol"/>
    <property type="evidence" value="ECO:0007669"/>
    <property type="project" value="TreeGrafter"/>
</dbReference>
<feature type="transmembrane region" description="Helical" evidence="9">
    <location>
        <begin position="1613"/>
        <end position="1632"/>
    </location>
</feature>
<keyword evidence="4" id="KW-0597">Phosphoprotein</keyword>
<dbReference type="PANTHER" id="PTHR45527:SF1">
    <property type="entry name" value="FATTY ACID SYNTHASE"/>
    <property type="match status" value="1"/>
</dbReference>
<dbReference type="InterPro" id="IPR045851">
    <property type="entry name" value="AMP-bd_C_sf"/>
</dbReference>
<protein>
    <submittedName>
        <fullName evidence="12">Amino acid adenylation domain-containing protein</fullName>
    </submittedName>
</protein>
<dbReference type="Gene3D" id="1.10.1200.10">
    <property type="entry name" value="ACP-like"/>
    <property type="match status" value="1"/>
</dbReference>
<gene>
    <name evidence="12" type="ORF">BJ971_005395</name>
</gene>
<feature type="transmembrane region" description="Helical" evidence="9">
    <location>
        <begin position="1526"/>
        <end position="1548"/>
    </location>
</feature>
<dbReference type="InterPro" id="IPR025110">
    <property type="entry name" value="AMP-bd_C"/>
</dbReference>
<dbReference type="GO" id="GO:0043041">
    <property type="term" value="P:amino acid activation for nonribosomal peptide biosynthetic process"/>
    <property type="evidence" value="ECO:0007669"/>
    <property type="project" value="TreeGrafter"/>
</dbReference>
<dbReference type="SUPFAM" id="SSF52777">
    <property type="entry name" value="CoA-dependent acyltransferases"/>
    <property type="match status" value="2"/>
</dbReference>
<keyword evidence="7 9" id="KW-0472">Membrane</keyword>
<dbReference type="CDD" id="cd19531">
    <property type="entry name" value="LCL_NRPS-like"/>
    <property type="match status" value="1"/>
</dbReference>
<dbReference type="CDD" id="cd05930">
    <property type="entry name" value="A_NRPS"/>
    <property type="match status" value="1"/>
</dbReference>